<dbReference type="InterPro" id="IPR053193">
    <property type="entry name" value="MetalloPDE_YfcE-like"/>
</dbReference>
<dbReference type="CDD" id="cd00841">
    <property type="entry name" value="MPP_YfcE"/>
    <property type="match status" value="1"/>
</dbReference>
<reference evidence="4 5" key="1">
    <citation type="journal article" date="2015" name="Nature">
        <title>rRNA introns, odd ribosomes, and small enigmatic genomes across a large radiation of phyla.</title>
        <authorList>
            <person name="Brown C.T."/>
            <person name="Hug L.A."/>
            <person name="Thomas B.C."/>
            <person name="Sharon I."/>
            <person name="Castelle C.J."/>
            <person name="Singh A."/>
            <person name="Wilkins M.J."/>
            <person name="Williams K.H."/>
            <person name="Banfield J.F."/>
        </authorList>
    </citation>
    <scope>NUCLEOTIDE SEQUENCE [LARGE SCALE GENOMIC DNA]</scope>
</reference>
<name>A0A0G0K9Z2_9BACT</name>
<dbReference type="EC" id="3.1.4.-" evidence="2"/>
<dbReference type="EMBL" id="LBTI01000019">
    <property type="protein sequence ID" value="KKQ37411.1"/>
    <property type="molecule type" value="Genomic_DNA"/>
</dbReference>
<accession>A0A0G0K9Z2</accession>
<protein>
    <recommendedName>
        <fullName evidence="2">Phosphoesterase</fullName>
        <ecNumber evidence="2">3.1.4.-</ecNumber>
    </recommendedName>
</protein>
<dbReference type="GO" id="GO:0016787">
    <property type="term" value="F:hydrolase activity"/>
    <property type="evidence" value="ECO:0007669"/>
    <property type="project" value="UniProtKB-UniRule"/>
</dbReference>
<dbReference type="NCBIfam" id="TIGR00040">
    <property type="entry name" value="yfcE"/>
    <property type="match status" value="1"/>
</dbReference>
<evidence type="ECO:0000313" key="5">
    <source>
        <dbReference type="Proteomes" id="UP000034591"/>
    </source>
</evidence>
<dbReference type="InterPro" id="IPR000979">
    <property type="entry name" value="Phosphodiesterase_MJ0936/Vps29"/>
</dbReference>
<dbReference type="InterPro" id="IPR029052">
    <property type="entry name" value="Metallo-depent_PP-like"/>
</dbReference>
<dbReference type="Pfam" id="PF12850">
    <property type="entry name" value="Metallophos_2"/>
    <property type="match status" value="1"/>
</dbReference>
<organism evidence="4 5">
    <name type="scientific">Candidatus Woesebacteria bacterium GW2011_GWA1_37_7</name>
    <dbReference type="NCBI Taxonomy" id="1618545"/>
    <lineage>
        <taxon>Bacteria</taxon>
        <taxon>Candidatus Woeseibacteriota</taxon>
    </lineage>
</organism>
<gene>
    <name evidence="4" type="ORF">US53_C0019G0039</name>
</gene>
<dbReference type="GO" id="GO:0046872">
    <property type="term" value="F:metal ion binding"/>
    <property type="evidence" value="ECO:0007669"/>
    <property type="project" value="UniProtKB-KW"/>
</dbReference>
<feature type="domain" description="Calcineurin-like phosphoesterase" evidence="3">
    <location>
        <begin position="7"/>
        <end position="172"/>
    </location>
</feature>
<evidence type="ECO:0000256" key="1">
    <source>
        <dbReference type="ARBA" id="ARBA00008950"/>
    </source>
</evidence>
<proteinExistence type="inferred from homology"/>
<evidence type="ECO:0000313" key="4">
    <source>
        <dbReference type="EMBL" id="KKQ37411.1"/>
    </source>
</evidence>
<dbReference type="AlphaFoldDB" id="A0A0G0K9Z2"/>
<dbReference type="PANTHER" id="PTHR43165">
    <property type="entry name" value="METALLOPHOSPHOESTERASE"/>
    <property type="match status" value="1"/>
</dbReference>
<dbReference type="Proteomes" id="UP000034591">
    <property type="component" value="Unassembled WGS sequence"/>
</dbReference>
<comment type="similarity">
    <text evidence="1 2">Belongs to the metallophosphoesterase superfamily. YfcE family.</text>
</comment>
<comment type="caution">
    <text evidence="4">The sequence shown here is derived from an EMBL/GenBank/DDBJ whole genome shotgun (WGS) entry which is preliminary data.</text>
</comment>
<dbReference type="InterPro" id="IPR024654">
    <property type="entry name" value="Calcineurin-like_PHP_lpxH"/>
</dbReference>
<dbReference type="InterPro" id="IPR041802">
    <property type="entry name" value="MPP_YfcE"/>
</dbReference>
<evidence type="ECO:0000256" key="2">
    <source>
        <dbReference type="RuleBase" id="RU362039"/>
    </source>
</evidence>
<dbReference type="PANTHER" id="PTHR43165:SF1">
    <property type="entry name" value="PHOSPHODIESTERASE MJ0936"/>
    <property type="match status" value="1"/>
</dbReference>
<dbReference type="SUPFAM" id="SSF56300">
    <property type="entry name" value="Metallo-dependent phosphatases"/>
    <property type="match status" value="1"/>
</dbReference>
<sequence>MLKYEGMKIAVLSDSHDHIPNLEKALKQIKVKKVEVMFFCGDMCSPFTAGIIGKVNLPVYACLGNNDEDQIAFVQLGGKNFTWVPLFKEFGEVELNSRKIAYCHYPKLGEFLAKSEGYDAVFYGHTHKVRNEKFGKTLLLNSGSICGINARYVLKFEGEKQGVASYAIYDTKTNSAEIIEIK</sequence>
<dbReference type="STRING" id="1618545.US53_C0019G0039"/>
<keyword evidence="2" id="KW-0479">Metal-binding</keyword>
<comment type="cofactor">
    <cofactor evidence="2">
        <name>a divalent metal cation</name>
        <dbReference type="ChEBI" id="CHEBI:60240"/>
    </cofactor>
</comment>
<dbReference type="Gene3D" id="3.60.21.10">
    <property type="match status" value="1"/>
</dbReference>
<evidence type="ECO:0000259" key="3">
    <source>
        <dbReference type="Pfam" id="PF12850"/>
    </source>
</evidence>